<evidence type="ECO:0000256" key="1">
    <source>
        <dbReference type="ARBA" id="ARBA00006484"/>
    </source>
</evidence>
<keyword evidence="2" id="KW-0560">Oxidoreductase</keyword>
<gene>
    <name evidence="5" type="ORF">NBH00_13740</name>
</gene>
<dbReference type="Pfam" id="PF00106">
    <property type="entry name" value="adh_short"/>
    <property type="match status" value="1"/>
</dbReference>
<accession>A0ABY5DKY4</accession>
<comment type="similarity">
    <text evidence="1 3">Belongs to the short-chain dehydrogenases/reductases (SDR) family.</text>
</comment>
<dbReference type="InterPro" id="IPR057326">
    <property type="entry name" value="KR_dom"/>
</dbReference>
<reference evidence="5 6" key="1">
    <citation type="submission" date="2022-06" db="EMBL/GenBank/DDBJ databases">
        <title>Paraconexibacter antarcticus.</title>
        <authorList>
            <person name="Kim C.S."/>
        </authorList>
    </citation>
    <scope>NUCLEOTIDE SEQUENCE [LARGE SCALE GENOMIC DNA]</scope>
    <source>
        <strain evidence="5 6">02-257</strain>
    </source>
</reference>
<dbReference type="InterPro" id="IPR036291">
    <property type="entry name" value="NAD(P)-bd_dom_sf"/>
</dbReference>
<dbReference type="SMART" id="SM00822">
    <property type="entry name" value="PKS_KR"/>
    <property type="match status" value="1"/>
</dbReference>
<evidence type="ECO:0000313" key="6">
    <source>
        <dbReference type="Proteomes" id="UP001056035"/>
    </source>
</evidence>
<evidence type="ECO:0000313" key="5">
    <source>
        <dbReference type="EMBL" id="UTI62423.1"/>
    </source>
</evidence>
<dbReference type="EMBL" id="CP098502">
    <property type="protein sequence ID" value="UTI62423.1"/>
    <property type="molecule type" value="Genomic_DNA"/>
</dbReference>
<dbReference type="SUPFAM" id="SSF51735">
    <property type="entry name" value="NAD(P)-binding Rossmann-fold domains"/>
    <property type="match status" value="1"/>
</dbReference>
<name>A0ABY5DKY4_9ACTN</name>
<dbReference type="PANTHER" id="PTHR44196:SF1">
    <property type="entry name" value="DEHYDROGENASE_REDUCTASE SDR FAMILY MEMBER 7B"/>
    <property type="match status" value="1"/>
</dbReference>
<keyword evidence="6" id="KW-1185">Reference proteome</keyword>
<proteinExistence type="inferred from homology"/>
<dbReference type="CDD" id="cd05233">
    <property type="entry name" value="SDR_c"/>
    <property type="match status" value="1"/>
</dbReference>
<dbReference type="PRINTS" id="PR00081">
    <property type="entry name" value="GDHRDH"/>
</dbReference>
<dbReference type="PROSITE" id="PS00061">
    <property type="entry name" value="ADH_SHORT"/>
    <property type="match status" value="1"/>
</dbReference>
<dbReference type="Gene3D" id="3.40.50.720">
    <property type="entry name" value="NAD(P)-binding Rossmann-like Domain"/>
    <property type="match status" value="1"/>
</dbReference>
<dbReference type="PRINTS" id="PR00080">
    <property type="entry name" value="SDRFAMILY"/>
</dbReference>
<evidence type="ECO:0000259" key="4">
    <source>
        <dbReference type="SMART" id="SM00822"/>
    </source>
</evidence>
<dbReference type="PANTHER" id="PTHR44196">
    <property type="entry name" value="DEHYDROGENASE/REDUCTASE SDR FAMILY MEMBER 7B"/>
    <property type="match status" value="1"/>
</dbReference>
<sequence length="201" mass="20185">MDLHGAVCLVTGGTRGIGRATAEGLRAAGATVVAVGRADADLSDPGEAAGLAERVLAEHGRVDVLVNNAAVRLDAPVAAVTLEALDASFQVNCLSPIVLAGALTPGMAERGAGVVANLVAPAVSGGRRGMAPYAASKAALWSFTQTLRQEVGGKGVSVFGFDPGWVRTDLAPDGTRAPEEAAAALVARIAEAPRSAREPLT</sequence>
<dbReference type="InterPro" id="IPR002347">
    <property type="entry name" value="SDR_fam"/>
</dbReference>
<organism evidence="5 6">
    <name type="scientific">Paraconexibacter antarcticus</name>
    <dbReference type="NCBI Taxonomy" id="2949664"/>
    <lineage>
        <taxon>Bacteria</taxon>
        <taxon>Bacillati</taxon>
        <taxon>Actinomycetota</taxon>
        <taxon>Thermoleophilia</taxon>
        <taxon>Solirubrobacterales</taxon>
        <taxon>Paraconexibacteraceae</taxon>
        <taxon>Paraconexibacter</taxon>
    </lineage>
</organism>
<dbReference type="Proteomes" id="UP001056035">
    <property type="component" value="Chromosome"/>
</dbReference>
<feature type="domain" description="Ketoreductase" evidence="4">
    <location>
        <begin position="6"/>
        <end position="165"/>
    </location>
</feature>
<evidence type="ECO:0000256" key="3">
    <source>
        <dbReference type="RuleBase" id="RU000363"/>
    </source>
</evidence>
<dbReference type="InterPro" id="IPR020904">
    <property type="entry name" value="Sc_DH/Rdtase_CS"/>
</dbReference>
<evidence type="ECO:0000256" key="2">
    <source>
        <dbReference type="ARBA" id="ARBA00023002"/>
    </source>
</evidence>
<protein>
    <submittedName>
        <fullName evidence="5">SDR family oxidoreductase</fullName>
    </submittedName>
</protein>
<dbReference type="RefSeq" id="WP_254569161.1">
    <property type="nucleotide sequence ID" value="NZ_CP098502.1"/>
</dbReference>